<reference evidence="2 3" key="1">
    <citation type="journal article" date="2019" name="Emerg. Microbes Infect.">
        <title>Comprehensive subspecies identification of 175 nontuberculous mycobacteria species based on 7547 genomic profiles.</title>
        <authorList>
            <person name="Matsumoto Y."/>
            <person name="Kinjo T."/>
            <person name="Motooka D."/>
            <person name="Nabeya D."/>
            <person name="Jung N."/>
            <person name="Uechi K."/>
            <person name="Horii T."/>
            <person name="Iida T."/>
            <person name="Fujita J."/>
            <person name="Nakamura S."/>
        </authorList>
    </citation>
    <scope>NUCLEOTIDE SEQUENCE [LARGE SCALE GENOMIC DNA]</scope>
    <source>
        <strain evidence="2 3">JCM 30622</strain>
    </source>
</reference>
<proteinExistence type="predicted"/>
<evidence type="ECO:0000259" key="1">
    <source>
        <dbReference type="Pfam" id="PF08546"/>
    </source>
</evidence>
<dbReference type="EMBL" id="AP022597">
    <property type="protein sequence ID" value="BBY67820.1"/>
    <property type="molecule type" value="Genomic_DNA"/>
</dbReference>
<dbReference type="SUPFAM" id="SSF48179">
    <property type="entry name" value="6-phosphogluconate dehydrogenase C-terminal domain-like"/>
    <property type="match status" value="1"/>
</dbReference>
<dbReference type="InterPro" id="IPR013328">
    <property type="entry name" value="6PGD_dom2"/>
</dbReference>
<dbReference type="Pfam" id="PF08546">
    <property type="entry name" value="ApbA_C"/>
    <property type="match status" value="1"/>
</dbReference>
<dbReference type="Gene3D" id="1.10.1040.10">
    <property type="entry name" value="N-(1-d-carboxylethyl)-l-norvaline Dehydrogenase, domain 2"/>
    <property type="match status" value="1"/>
</dbReference>
<dbReference type="Proteomes" id="UP000466578">
    <property type="component" value="Chromosome"/>
</dbReference>
<organism evidence="2 3">
    <name type="scientific">Mycobacterium paraintracellulare</name>
    <dbReference type="NCBI Taxonomy" id="1138383"/>
    <lineage>
        <taxon>Bacteria</taxon>
        <taxon>Bacillati</taxon>
        <taxon>Actinomycetota</taxon>
        <taxon>Actinomycetes</taxon>
        <taxon>Mycobacteriales</taxon>
        <taxon>Mycobacteriaceae</taxon>
        <taxon>Mycobacterium</taxon>
        <taxon>Mycobacterium avium complex (MAC)</taxon>
    </lineage>
</organism>
<keyword evidence="3" id="KW-1185">Reference proteome</keyword>
<dbReference type="InterPro" id="IPR013752">
    <property type="entry name" value="KPA_reductase"/>
</dbReference>
<feature type="domain" description="Ketopantoate reductase C-terminal" evidence="1">
    <location>
        <begin position="13"/>
        <end position="64"/>
    </location>
</feature>
<accession>A0ABM7K1J7</accession>
<sequence length="84" mass="9474">MPGRRAGRGRPAPDGIADELTDLFRNAPEDMGTSILTDAENHRPMEWDVRNGVIIRKARAHGLPHRSATSWCRCWPRRATGRLD</sequence>
<evidence type="ECO:0000313" key="3">
    <source>
        <dbReference type="Proteomes" id="UP000466578"/>
    </source>
</evidence>
<evidence type="ECO:0000313" key="2">
    <source>
        <dbReference type="EMBL" id="BBY67820.1"/>
    </source>
</evidence>
<dbReference type="InterPro" id="IPR008927">
    <property type="entry name" value="6-PGluconate_DH-like_C_sf"/>
</dbReference>
<name>A0ABM7K1J7_9MYCO</name>
<gene>
    <name evidence="2" type="ORF">MPRI_00070</name>
</gene>
<protein>
    <recommendedName>
        <fullName evidence="1">Ketopantoate reductase C-terminal domain-containing protein</fullName>
    </recommendedName>
</protein>